<dbReference type="EnsemblMetazoa" id="XM_014394122.2">
    <property type="protein sequence ID" value="XP_014249608.1"/>
    <property type="gene ID" value="LOC106666736"/>
</dbReference>
<comment type="domain">
    <text evidence="11">The C-terminus is required for mitochondrial localization, while the N-terminus is necessary for mitochondrial fission.</text>
</comment>
<feature type="transmembrane region" description="Helical" evidence="12">
    <location>
        <begin position="123"/>
        <end position="147"/>
    </location>
</feature>
<organism evidence="13 14">
    <name type="scientific">Cimex lectularius</name>
    <name type="common">Bed bug</name>
    <name type="synonym">Acanthia lectularia</name>
    <dbReference type="NCBI Taxonomy" id="79782"/>
    <lineage>
        <taxon>Eukaryota</taxon>
        <taxon>Metazoa</taxon>
        <taxon>Ecdysozoa</taxon>
        <taxon>Arthropoda</taxon>
        <taxon>Hexapoda</taxon>
        <taxon>Insecta</taxon>
        <taxon>Pterygota</taxon>
        <taxon>Neoptera</taxon>
        <taxon>Paraneoptera</taxon>
        <taxon>Hemiptera</taxon>
        <taxon>Heteroptera</taxon>
        <taxon>Panheteroptera</taxon>
        <taxon>Cimicomorpha</taxon>
        <taxon>Cimicidae</taxon>
        <taxon>Cimex</taxon>
    </lineage>
</organism>
<keyword evidence="8 11" id="KW-0496">Mitochondrion</keyword>
<dbReference type="Pfam" id="PF14852">
    <property type="entry name" value="Fis1_TPR_N"/>
    <property type="match status" value="1"/>
</dbReference>
<keyword evidence="14" id="KW-1185">Reference proteome</keyword>
<protein>
    <recommendedName>
        <fullName evidence="11">Mitochondrial fission 1 protein</fullName>
    </recommendedName>
</protein>
<dbReference type="Pfam" id="PF14853">
    <property type="entry name" value="Fis1_TPR_C"/>
    <property type="match status" value="1"/>
</dbReference>
<dbReference type="InterPro" id="IPR028058">
    <property type="entry name" value="Fis1_TPR_N"/>
</dbReference>
<keyword evidence="5" id="KW-0053">Apoptosis</keyword>
<dbReference type="KEGG" id="clec:106666736"/>
<dbReference type="OMA" id="QFNYAWG"/>
<dbReference type="InterPro" id="IPR033745">
    <property type="entry name" value="Fis1_cytosol"/>
</dbReference>
<evidence type="ECO:0000256" key="9">
    <source>
        <dbReference type="ARBA" id="ARBA00023136"/>
    </source>
</evidence>
<evidence type="ECO:0000256" key="1">
    <source>
        <dbReference type="ARBA" id="ARBA00004549"/>
    </source>
</evidence>
<dbReference type="CDD" id="cd12212">
    <property type="entry name" value="Fis1"/>
    <property type="match status" value="1"/>
</dbReference>
<accession>A0A8I6RQI3</accession>
<dbReference type="FunFam" id="1.25.40.10:FF:000147">
    <property type="entry name" value="Mitochondrial fission 1 protein"/>
    <property type="match status" value="1"/>
</dbReference>
<evidence type="ECO:0000256" key="5">
    <source>
        <dbReference type="ARBA" id="ARBA00022703"/>
    </source>
</evidence>
<evidence type="ECO:0000313" key="13">
    <source>
        <dbReference type="EnsemblMetazoa" id="XP_014249608.1"/>
    </source>
</evidence>
<evidence type="ECO:0000256" key="2">
    <source>
        <dbReference type="ARBA" id="ARBA00004572"/>
    </source>
</evidence>
<keyword evidence="6 11" id="KW-1000">Mitochondrion outer membrane</keyword>
<sequence length="152" mass="16933">MEEVINEVVSSDILKHFEAVYNKQVEDGEVTKKATFEYATCLVRSRYSADIRKGICLLESLYENGSEEEKRDYVYYLALGKTKIRDYSTALRYVKAFLDIEPANIQVQRLEAVIRKRMEKEGLVGFAIAGGAILAAGGLLTLGIALVKGSKS</sequence>
<keyword evidence="10" id="KW-0576">Peroxisome</keyword>
<keyword evidence="7 12" id="KW-1133">Transmembrane helix</keyword>
<dbReference type="GO" id="GO:0005741">
    <property type="term" value="C:mitochondrial outer membrane"/>
    <property type="evidence" value="ECO:0007669"/>
    <property type="project" value="UniProtKB-SubCell"/>
</dbReference>
<comment type="subcellular location">
    <subcellularLocation>
        <location evidence="2">Mitochondrion outer membrane</location>
        <topology evidence="2">Single-pass membrane protein</topology>
    </subcellularLocation>
    <subcellularLocation>
        <location evidence="1">Peroxisome membrane</location>
        <topology evidence="1">Single-pass membrane protein</topology>
    </subcellularLocation>
</comment>
<dbReference type="GO" id="GO:0005778">
    <property type="term" value="C:peroxisomal membrane"/>
    <property type="evidence" value="ECO:0007669"/>
    <property type="project" value="UniProtKB-SubCell"/>
</dbReference>
<evidence type="ECO:0000256" key="3">
    <source>
        <dbReference type="ARBA" id="ARBA00008937"/>
    </source>
</evidence>
<evidence type="ECO:0000256" key="12">
    <source>
        <dbReference type="SAM" id="Phobius"/>
    </source>
</evidence>
<dbReference type="InterPro" id="IPR016543">
    <property type="entry name" value="Fis1"/>
</dbReference>
<dbReference type="GO" id="GO:0000422">
    <property type="term" value="P:autophagy of mitochondrion"/>
    <property type="evidence" value="ECO:0007669"/>
    <property type="project" value="TreeGrafter"/>
</dbReference>
<dbReference type="PANTHER" id="PTHR13247">
    <property type="entry name" value="TETRATRICOPEPTIDE REPEAT PROTEIN 11 TPR REPEAT PROTEIN 11"/>
    <property type="match status" value="1"/>
</dbReference>
<evidence type="ECO:0000313" key="14">
    <source>
        <dbReference type="Proteomes" id="UP000494040"/>
    </source>
</evidence>
<dbReference type="Gene3D" id="1.25.40.10">
    <property type="entry name" value="Tetratricopeptide repeat domain"/>
    <property type="match status" value="1"/>
</dbReference>
<evidence type="ECO:0000256" key="10">
    <source>
        <dbReference type="ARBA" id="ARBA00023140"/>
    </source>
</evidence>
<keyword evidence="4 12" id="KW-0812">Transmembrane</keyword>
<evidence type="ECO:0000256" key="6">
    <source>
        <dbReference type="ARBA" id="ARBA00022787"/>
    </source>
</evidence>
<dbReference type="AlphaFoldDB" id="A0A8I6RQI3"/>
<evidence type="ECO:0000256" key="4">
    <source>
        <dbReference type="ARBA" id="ARBA00022692"/>
    </source>
</evidence>
<evidence type="ECO:0000256" key="8">
    <source>
        <dbReference type="ARBA" id="ARBA00023128"/>
    </source>
</evidence>
<name>A0A8I6RQI3_CIMLE</name>
<keyword evidence="9 11" id="KW-0472">Membrane</keyword>
<dbReference type="GO" id="GO:0016559">
    <property type="term" value="P:peroxisome fission"/>
    <property type="evidence" value="ECO:0007669"/>
    <property type="project" value="TreeGrafter"/>
</dbReference>
<dbReference type="InterPro" id="IPR028061">
    <property type="entry name" value="Fis1_TPR_C"/>
</dbReference>
<dbReference type="EnsemblMetazoa" id="XM_014394123.2">
    <property type="protein sequence ID" value="XP_014249609.1"/>
    <property type="gene ID" value="LOC106666736"/>
</dbReference>
<reference evidence="13" key="1">
    <citation type="submission" date="2022-01" db="UniProtKB">
        <authorList>
            <consortium name="EnsemblMetazoa"/>
        </authorList>
    </citation>
    <scope>IDENTIFICATION</scope>
</reference>
<dbReference type="InterPro" id="IPR011990">
    <property type="entry name" value="TPR-like_helical_dom_sf"/>
</dbReference>
<dbReference type="PANTHER" id="PTHR13247:SF0">
    <property type="entry name" value="MITOCHONDRIAL FISSION 1 PROTEIN"/>
    <property type="match status" value="1"/>
</dbReference>
<dbReference type="GO" id="GO:0000266">
    <property type="term" value="P:mitochondrial fission"/>
    <property type="evidence" value="ECO:0007669"/>
    <property type="project" value="UniProtKB-UniRule"/>
</dbReference>
<evidence type="ECO:0000256" key="7">
    <source>
        <dbReference type="ARBA" id="ARBA00022989"/>
    </source>
</evidence>
<dbReference type="OrthoDB" id="421154at2759"/>
<dbReference type="SUPFAM" id="SSF48452">
    <property type="entry name" value="TPR-like"/>
    <property type="match status" value="1"/>
</dbReference>
<proteinExistence type="inferred from homology"/>
<comment type="function">
    <text evidence="11">Involved in the fragmentation of the mitochondrial network and its perinuclear clustering.</text>
</comment>
<dbReference type="Proteomes" id="UP000494040">
    <property type="component" value="Unassembled WGS sequence"/>
</dbReference>
<comment type="similarity">
    <text evidence="3 11">Belongs to the FIS1 family.</text>
</comment>
<gene>
    <name evidence="13" type="primary">106666736</name>
</gene>
<evidence type="ECO:0000256" key="11">
    <source>
        <dbReference type="PIRNR" id="PIRNR008835"/>
    </source>
</evidence>
<dbReference type="GO" id="GO:0043653">
    <property type="term" value="P:mitochondrial fragmentation involved in apoptotic process"/>
    <property type="evidence" value="ECO:0007669"/>
    <property type="project" value="TreeGrafter"/>
</dbReference>
<dbReference type="PIRSF" id="PIRSF008835">
    <property type="entry name" value="TPR_repeat_11_Fis1"/>
    <property type="match status" value="1"/>
</dbReference>